<organism evidence="2 3">
    <name type="scientific">Candidatus Reidiella endopervernicosa</name>
    <dbReference type="NCBI Taxonomy" id="2738883"/>
    <lineage>
        <taxon>Bacteria</taxon>
        <taxon>Pseudomonadati</taxon>
        <taxon>Pseudomonadota</taxon>
        <taxon>Gammaproteobacteria</taxon>
        <taxon>Candidatus Reidiella</taxon>
    </lineage>
</organism>
<dbReference type="Gene3D" id="2.60.40.2810">
    <property type="match status" value="1"/>
</dbReference>
<dbReference type="SUPFAM" id="SSF49299">
    <property type="entry name" value="PKD domain"/>
    <property type="match status" value="1"/>
</dbReference>
<gene>
    <name evidence="2" type="ORF">HUE57_11350</name>
</gene>
<dbReference type="InterPro" id="IPR035986">
    <property type="entry name" value="PKD_dom_sf"/>
</dbReference>
<evidence type="ECO:0000256" key="1">
    <source>
        <dbReference type="SAM" id="MobiDB-lite"/>
    </source>
</evidence>
<protein>
    <submittedName>
        <fullName evidence="2">Cadherin-like domain-containing protein</fullName>
    </submittedName>
</protein>
<dbReference type="EMBL" id="CP054491">
    <property type="protein sequence ID" value="QKQ26812.1"/>
    <property type="molecule type" value="Genomic_DNA"/>
</dbReference>
<dbReference type="RefSeq" id="WP_174673201.1">
    <property type="nucleotide sequence ID" value="NZ_CP054491.1"/>
</dbReference>
<feature type="region of interest" description="Disordered" evidence="1">
    <location>
        <begin position="1"/>
        <end position="40"/>
    </location>
</feature>
<dbReference type="Pfam" id="PF17963">
    <property type="entry name" value="Big_9"/>
    <property type="match status" value="1"/>
</dbReference>
<evidence type="ECO:0000313" key="3">
    <source>
        <dbReference type="Proteomes" id="UP000509658"/>
    </source>
</evidence>
<reference evidence="2 3" key="1">
    <citation type="submission" date="2020-05" db="EMBL/GenBank/DDBJ databases">
        <title>Horizontal transmission and recombination maintain forever young bacterial symbiont genomes.</title>
        <authorList>
            <person name="Russell S.L."/>
            <person name="Pepper-Tunick E."/>
            <person name="Svedberg J."/>
            <person name="Byrne A."/>
            <person name="Ruelas Castillo J."/>
            <person name="Vollmers C."/>
            <person name="Beinart R.A."/>
            <person name="Corbett-Detig R."/>
        </authorList>
    </citation>
    <scope>NUCLEOTIDE SEQUENCE [LARGE SCALE GENOMIC DNA]</scope>
    <source>
        <strain evidence="2">Santa_Monica_outfall</strain>
    </source>
</reference>
<dbReference type="KEGG" id="rev:HUE57_11350"/>
<keyword evidence="3" id="KW-1185">Reference proteome</keyword>
<dbReference type="Proteomes" id="UP000509658">
    <property type="component" value="Chromosome"/>
</dbReference>
<evidence type="ECO:0000313" key="2">
    <source>
        <dbReference type="EMBL" id="QKQ26812.1"/>
    </source>
</evidence>
<name>A0A6N0HWV3_9GAMM</name>
<sequence>MAVSITVNSVNDRPTATGQTTSTNEDIPEAITLAGNDSDGSISTYTVSTNPAYGALSGTAPNLTYTPAANYFGSDSFAFTVTDNEGATSAAATVSITVNSVNDEPTAAVDSFSATGNTKNLCCPWCASK</sequence>
<feature type="compositionally biased region" description="Polar residues" evidence="1">
    <location>
        <begin position="1"/>
        <end position="25"/>
    </location>
</feature>
<dbReference type="AlphaFoldDB" id="A0A6N0HWV3"/>
<accession>A0A6N0HWV3</accession>
<proteinExistence type="predicted"/>